<name>A0A914Z1H7_9BILA</name>
<dbReference type="AlphaFoldDB" id="A0A914Z1H7"/>
<protein>
    <submittedName>
        <fullName evidence="3">Uncharacterized protein</fullName>
    </submittedName>
</protein>
<evidence type="ECO:0000313" key="2">
    <source>
        <dbReference type="Proteomes" id="UP000887577"/>
    </source>
</evidence>
<feature type="compositionally biased region" description="Acidic residues" evidence="1">
    <location>
        <begin position="66"/>
        <end position="91"/>
    </location>
</feature>
<evidence type="ECO:0000256" key="1">
    <source>
        <dbReference type="SAM" id="MobiDB-lite"/>
    </source>
</evidence>
<keyword evidence="2" id="KW-1185">Reference proteome</keyword>
<sequence length="163" mass="18014">MPKAKLAAAVEAAAAAAAVAADEVAKKRIIQKQPNSKEISTADLFNAIVNAPAPGPMLWNHFGNDSSDDDADAEDEDEEQEQEDEYPTYEDEIIKAEKNQREEEKRKFLNELKLASDLEDEKNRDEEVRAGRRTNKGLASTWFFSNGTGAAGVIKGNKLMKLF</sequence>
<proteinExistence type="predicted"/>
<dbReference type="Proteomes" id="UP000887577">
    <property type="component" value="Unplaced"/>
</dbReference>
<reference evidence="3" key="1">
    <citation type="submission" date="2022-11" db="UniProtKB">
        <authorList>
            <consortium name="WormBaseParasite"/>
        </authorList>
    </citation>
    <scope>IDENTIFICATION</scope>
</reference>
<evidence type="ECO:0000313" key="3">
    <source>
        <dbReference type="WBParaSite" id="PSU_v2.g5972.t1"/>
    </source>
</evidence>
<organism evidence="2 3">
    <name type="scientific">Panagrolaimus superbus</name>
    <dbReference type="NCBI Taxonomy" id="310955"/>
    <lineage>
        <taxon>Eukaryota</taxon>
        <taxon>Metazoa</taxon>
        <taxon>Ecdysozoa</taxon>
        <taxon>Nematoda</taxon>
        <taxon>Chromadorea</taxon>
        <taxon>Rhabditida</taxon>
        <taxon>Tylenchina</taxon>
        <taxon>Panagrolaimomorpha</taxon>
        <taxon>Panagrolaimoidea</taxon>
        <taxon>Panagrolaimidae</taxon>
        <taxon>Panagrolaimus</taxon>
    </lineage>
</organism>
<accession>A0A914Z1H7</accession>
<feature type="region of interest" description="Disordered" evidence="1">
    <location>
        <begin position="55"/>
        <end position="91"/>
    </location>
</feature>
<dbReference type="WBParaSite" id="PSU_v2.g5972.t1">
    <property type="protein sequence ID" value="PSU_v2.g5972.t1"/>
    <property type="gene ID" value="PSU_v2.g5972"/>
</dbReference>